<feature type="region of interest" description="Disordered" evidence="6">
    <location>
        <begin position="168"/>
        <end position="189"/>
    </location>
</feature>
<dbReference type="FunFam" id="3.40.1810.10:FF:000030">
    <property type="entry name" value="Agamous-like MADS-box protein AGL13"/>
    <property type="match status" value="1"/>
</dbReference>
<dbReference type="Pfam" id="PF00319">
    <property type="entry name" value="SRF-TF"/>
    <property type="match status" value="1"/>
</dbReference>
<dbReference type="CDD" id="cd00265">
    <property type="entry name" value="MADS_MEF2_like"/>
    <property type="match status" value="1"/>
</dbReference>
<evidence type="ECO:0000256" key="1">
    <source>
        <dbReference type="ARBA" id="ARBA00004123"/>
    </source>
</evidence>
<dbReference type="InterPro" id="IPR050142">
    <property type="entry name" value="MADS-box/MEF2_TF"/>
</dbReference>
<dbReference type="PANTHER" id="PTHR48019">
    <property type="entry name" value="SERUM RESPONSE FACTOR HOMOLOG"/>
    <property type="match status" value="1"/>
</dbReference>
<dbReference type="InterPro" id="IPR002487">
    <property type="entry name" value="TF_Kbox"/>
</dbReference>
<evidence type="ECO:0000256" key="5">
    <source>
        <dbReference type="ARBA" id="ARBA00023242"/>
    </source>
</evidence>
<accession>A0A4D6IX11</accession>
<evidence type="ECO:0000259" key="7">
    <source>
        <dbReference type="PROSITE" id="PS50066"/>
    </source>
</evidence>
<reference evidence="9" key="1">
    <citation type="submission" date="2018-08" db="EMBL/GenBank/DDBJ databases">
        <title>Juvenility and vegetative phase transition in tropical/subtropical tree crops.</title>
        <authorList>
            <person name="Ahsan M.U."/>
            <person name="Hayward A."/>
            <person name="Irihimovitch V."/>
            <person name="Tanurdzic M."/>
            <person name="Fletcher S."/>
            <person name="Beveridge C."/>
            <person name="Mitter N."/>
        </authorList>
    </citation>
    <scope>NUCLEOTIDE SEQUENCE</scope>
</reference>
<evidence type="ECO:0000256" key="3">
    <source>
        <dbReference type="ARBA" id="ARBA00023125"/>
    </source>
</evidence>
<dbReference type="GO" id="GO:0045944">
    <property type="term" value="P:positive regulation of transcription by RNA polymerase II"/>
    <property type="evidence" value="ECO:0007669"/>
    <property type="project" value="InterPro"/>
</dbReference>
<evidence type="ECO:0000256" key="4">
    <source>
        <dbReference type="ARBA" id="ARBA00023163"/>
    </source>
</evidence>
<name>A0A4D6IX11_MACIN</name>
<evidence type="ECO:0000259" key="8">
    <source>
        <dbReference type="PROSITE" id="PS51297"/>
    </source>
</evidence>
<evidence type="ECO:0000256" key="6">
    <source>
        <dbReference type="SAM" id="MobiDB-lite"/>
    </source>
</evidence>
<evidence type="ECO:0000313" key="9">
    <source>
        <dbReference type="EMBL" id="QCC72909.1"/>
    </source>
</evidence>
<keyword evidence="3" id="KW-0238">DNA-binding</keyword>
<dbReference type="PROSITE" id="PS50066">
    <property type="entry name" value="MADS_BOX_2"/>
    <property type="match status" value="1"/>
</dbReference>
<dbReference type="SMART" id="SM00432">
    <property type="entry name" value="MADS"/>
    <property type="match status" value="1"/>
</dbReference>
<dbReference type="GO" id="GO:0003700">
    <property type="term" value="F:DNA-binding transcription factor activity"/>
    <property type="evidence" value="ECO:0007669"/>
    <property type="project" value="InterPro"/>
</dbReference>
<dbReference type="InterPro" id="IPR033896">
    <property type="entry name" value="MEF2-like_N"/>
</dbReference>
<keyword evidence="2" id="KW-0805">Transcription regulation</keyword>
<dbReference type="InterPro" id="IPR002100">
    <property type="entry name" value="TF_MADSbox"/>
</dbReference>
<gene>
    <name evidence="9" type="primary">SOC1a</name>
</gene>
<dbReference type="SUPFAM" id="SSF55455">
    <property type="entry name" value="SRF-like"/>
    <property type="match status" value="1"/>
</dbReference>
<dbReference type="GO" id="GO:0000977">
    <property type="term" value="F:RNA polymerase II transcription regulatory region sequence-specific DNA binding"/>
    <property type="evidence" value="ECO:0007669"/>
    <property type="project" value="InterPro"/>
</dbReference>
<dbReference type="GO" id="GO:0005634">
    <property type="term" value="C:nucleus"/>
    <property type="evidence" value="ECO:0007669"/>
    <property type="project" value="UniProtKB-SubCell"/>
</dbReference>
<sequence length="213" mass="24423">MVRGKTQMKRIENATSRQVTFSKRRSGLLKKAFELSVLCDAEVALIVFSPRGKLYEFSNCGMQKTIDRYQRLARDVHIDSEAVEQNMQHLKCEAANMAKKIELLQISKRQLAGEDLGSCSVDELHQIESQLERSLSNIRGRKTQLSKEQIEKLKEKERVLKRENRILREKARQQPTPDGEIVPNNQIIPHADVETELSIGILERGTTRPPPQH</sequence>
<keyword evidence="4" id="KW-0804">Transcription</keyword>
<keyword evidence="5" id="KW-0539">Nucleus</keyword>
<organism evidence="9">
    <name type="scientific">Macadamia integrifolia</name>
    <name type="common">Macadamia nut</name>
    <dbReference type="NCBI Taxonomy" id="60698"/>
    <lineage>
        <taxon>Eukaryota</taxon>
        <taxon>Viridiplantae</taxon>
        <taxon>Streptophyta</taxon>
        <taxon>Embryophyta</taxon>
        <taxon>Tracheophyta</taxon>
        <taxon>Spermatophyta</taxon>
        <taxon>Magnoliopsida</taxon>
        <taxon>Proteales</taxon>
        <taxon>Proteaceae</taxon>
        <taxon>Macadamia</taxon>
    </lineage>
</organism>
<dbReference type="Gene3D" id="3.40.1810.10">
    <property type="entry name" value="Transcription factor, MADS-box"/>
    <property type="match status" value="1"/>
</dbReference>
<protein>
    <submittedName>
        <fullName evidence="9">SOC1</fullName>
    </submittedName>
</protein>
<proteinExistence type="evidence at transcript level"/>
<dbReference type="AlphaFoldDB" id="A0A4D6IX11"/>
<dbReference type="GO" id="GO:0046983">
    <property type="term" value="F:protein dimerization activity"/>
    <property type="evidence" value="ECO:0007669"/>
    <property type="project" value="InterPro"/>
</dbReference>
<comment type="subcellular location">
    <subcellularLocation>
        <location evidence="1">Nucleus</location>
    </subcellularLocation>
</comment>
<dbReference type="GO" id="GO:0099402">
    <property type="term" value="P:plant organ development"/>
    <property type="evidence" value="ECO:0007669"/>
    <property type="project" value="UniProtKB-ARBA"/>
</dbReference>
<dbReference type="GO" id="GO:0009908">
    <property type="term" value="P:flower development"/>
    <property type="evidence" value="ECO:0007669"/>
    <property type="project" value="UniProtKB-ARBA"/>
</dbReference>
<dbReference type="Pfam" id="PF01486">
    <property type="entry name" value="K-box"/>
    <property type="match status" value="1"/>
</dbReference>
<evidence type="ECO:0000256" key="2">
    <source>
        <dbReference type="ARBA" id="ARBA00023015"/>
    </source>
</evidence>
<dbReference type="PROSITE" id="PS51297">
    <property type="entry name" value="K_BOX"/>
    <property type="match status" value="1"/>
</dbReference>
<feature type="domain" description="K-box" evidence="8">
    <location>
        <begin position="87"/>
        <end position="177"/>
    </location>
</feature>
<dbReference type="EMBL" id="MH759778">
    <property type="protein sequence ID" value="QCC72909.1"/>
    <property type="molecule type" value="mRNA"/>
</dbReference>
<feature type="domain" description="MADS-box" evidence="7">
    <location>
        <begin position="1"/>
        <end position="61"/>
    </location>
</feature>
<dbReference type="InterPro" id="IPR036879">
    <property type="entry name" value="TF_MADSbox_sf"/>
</dbReference>
<dbReference type="PROSITE" id="PS00350">
    <property type="entry name" value="MADS_BOX_1"/>
    <property type="match status" value="1"/>
</dbReference>
<dbReference type="PRINTS" id="PR00404">
    <property type="entry name" value="MADSDOMAIN"/>
</dbReference>